<feature type="binding site" evidence="7">
    <location>
        <begin position="61"/>
        <end position="65"/>
    </location>
    <ligand>
        <name>GTP</name>
        <dbReference type="ChEBI" id="CHEBI:37565"/>
    </ligand>
</feature>
<dbReference type="CDD" id="cd04163">
    <property type="entry name" value="Era"/>
    <property type="match status" value="1"/>
</dbReference>
<evidence type="ECO:0000256" key="5">
    <source>
        <dbReference type="ARBA" id="ARBA00022884"/>
    </source>
</evidence>
<keyword evidence="3 7" id="KW-0690">Ribosome biogenesis</keyword>
<keyword evidence="6 7" id="KW-0342">GTP-binding</keyword>
<keyword evidence="5 7" id="KW-0694">RNA-binding</keyword>
<evidence type="ECO:0000259" key="8">
    <source>
        <dbReference type="Pfam" id="PF01926"/>
    </source>
</evidence>
<evidence type="ECO:0000313" key="11">
    <source>
        <dbReference type="Proteomes" id="UP000317544"/>
    </source>
</evidence>
<dbReference type="InterPro" id="IPR009019">
    <property type="entry name" value="KH_sf_prok-type"/>
</dbReference>
<dbReference type="InterPro" id="IPR027417">
    <property type="entry name" value="P-loop_NTPase"/>
</dbReference>
<evidence type="ECO:0000256" key="1">
    <source>
        <dbReference type="ARBA" id="ARBA00007921"/>
    </source>
</evidence>
<evidence type="ECO:0000313" key="10">
    <source>
        <dbReference type="EMBL" id="BBI01214.1"/>
    </source>
</evidence>
<dbReference type="GO" id="GO:0000028">
    <property type="term" value="P:ribosomal small subunit assembly"/>
    <property type="evidence" value="ECO:0007669"/>
    <property type="project" value="TreeGrafter"/>
</dbReference>
<comment type="subunit">
    <text evidence="7">Monomer.</text>
</comment>
<dbReference type="GO" id="GO:0005886">
    <property type="term" value="C:plasma membrane"/>
    <property type="evidence" value="ECO:0007669"/>
    <property type="project" value="UniProtKB-SubCell"/>
</dbReference>
<dbReference type="Pfam" id="PF01926">
    <property type="entry name" value="MMR_HSR1"/>
    <property type="match status" value="1"/>
</dbReference>
<dbReference type="EMBL" id="AP019379">
    <property type="protein sequence ID" value="BBI01214.1"/>
    <property type="molecule type" value="Genomic_DNA"/>
</dbReference>
<accession>A0A455TA48</accession>
<keyword evidence="11" id="KW-1185">Reference proteome</keyword>
<dbReference type="HAMAP" id="MF_00367">
    <property type="entry name" value="GTPase_Era"/>
    <property type="match status" value="1"/>
</dbReference>
<evidence type="ECO:0000256" key="3">
    <source>
        <dbReference type="ARBA" id="ARBA00022517"/>
    </source>
</evidence>
<organism evidence="10 11">
    <name type="scientific">Buchnera aphidicola</name>
    <name type="common">Nipponaphis monzeni</name>
    <dbReference type="NCBI Taxonomy" id="2495405"/>
    <lineage>
        <taxon>Bacteria</taxon>
        <taxon>Pseudomonadati</taxon>
        <taxon>Pseudomonadota</taxon>
        <taxon>Gammaproteobacteria</taxon>
        <taxon>Enterobacterales</taxon>
        <taxon>Erwiniaceae</taxon>
        <taxon>Buchnera</taxon>
    </lineage>
</organism>
<evidence type="ECO:0000256" key="6">
    <source>
        <dbReference type="ARBA" id="ARBA00023134"/>
    </source>
</evidence>
<sequence length="274" mass="32141">MLYKTYCGTIVIVGKTNVGKSTLFNQLINKKISIISKKRNTTQNYIFGVHTKKIYQTIYFDTPGIDLINKFNLNKLKKIIYESDITIFIVENISWDQNDENTLNTIKNSSIPTLLIINKIDKLKNKMLLLPHINFLKKKFNFLEILPMSGKNKKNIDILIKIIYSLLPDRPHQYLKSYITNCSTNFVVSEFIREQYMIYFNKELPYTITIQINSISINTKKEYIIKALILVKKNRHKSILIGKTGNKIKKCSIMAKKNISCFFQRKVHLFIWIK</sequence>
<dbReference type="InterPro" id="IPR006073">
    <property type="entry name" value="GTP-bd"/>
</dbReference>
<dbReference type="InterPro" id="IPR005225">
    <property type="entry name" value="Small_GTP-bd"/>
</dbReference>
<evidence type="ECO:0000256" key="4">
    <source>
        <dbReference type="ARBA" id="ARBA00022741"/>
    </source>
</evidence>
<dbReference type="GO" id="GO:0005829">
    <property type="term" value="C:cytosol"/>
    <property type="evidence" value="ECO:0007669"/>
    <property type="project" value="TreeGrafter"/>
</dbReference>
<dbReference type="GO" id="GO:0043024">
    <property type="term" value="F:ribosomal small subunit binding"/>
    <property type="evidence" value="ECO:0007669"/>
    <property type="project" value="TreeGrafter"/>
</dbReference>
<keyword evidence="4 7" id="KW-0547">Nucleotide-binding</keyword>
<dbReference type="NCBIfam" id="TIGR00436">
    <property type="entry name" value="era"/>
    <property type="match status" value="1"/>
</dbReference>
<keyword evidence="7" id="KW-0963">Cytoplasm</keyword>
<feature type="binding site" evidence="7">
    <location>
        <begin position="14"/>
        <end position="21"/>
    </location>
    <ligand>
        <name>GTP</name>
        <dbReference type="ChEBI" id="CHEBI:37565"/>
    </ligand>
</feature>
<dbReference type="InterPro" id="IPR015946">
    <property type="entry name" value="KH_dom-like_a/b"/>
</dbReference>
<name>A0A455TA48_9GAMM</name>
<dbReference type="Pfam" id="PF07650">
    <property type="entry name" value="KH_2"/>
    <property type="match status" value="1"/>
</dbReference>
<keyword evidence="7" id="KW-0699">rRNA-binding</keyword>
<feature type="domain" description="G" evidence="8">
    <location>
        <begin position="9"/>
        <end position="119"/>
    </location>
</feature>
<comment type="subcellular location">
    <subcellularLocation>
        <location evidence="7">Cytoplasm</location>
    </subcellularLocation>
    <subcellularLocation>
        <location evidence="7">Cell membrane</location>
        <topology evidence="7">Peripheral membrane protein</topology>
    </subcellularLocation>
</comment>
<dbReference type="Gene3D" id="3.30.300.20">
    <property type="match status" value="1"/>
</dbReference>
<reference evidence="10 11" key="1">
    <citation type="journal article" date="2019" name="Proc. Natl. Acad. Sci. U.S.A.">
        <title>Exaggeration and cooption of innate immunity for social defense.</title>
        <authorList>
            <person name="Kutsukake M."/>
            <person name="Moriyama M."/>
            <person name="Shigenobu S."/>
            <person name="Meng X.-Y."/>
            <person name="Nikoh N."/>
            <person name="Noda C."/>
            <person name="Kobayashi S."/>
            <person name="Fukatsu T."/>
        </authorList>
    </citation>
    <scope>NUCLEOTIDE SEQUENCE [LARGE SCALE GENOMIC DNA]</scope>
    <source>
        <strain evidence="10 11">Nmo</strain>
    </source>
</reference>
<dbReference type="PANTHER" id="PTHR42698">
    <property type="entry name" value="GTPASE ERA"/>
    <property type="match status" value="1"/>
</dbReference>
<evidence type="ECO:0000259" key="9">
    <source>
        <dbReference type="Pfam" id="PF07650"/>
    </source>
</evidence>
<protein>
    <recommendedName>
        <fullName evidence="2 7">GTPase Era</fullName>
    </recommendedName>
</protein>
<dbReference type="GO" id="GO:0070181">
    <property type="term" value="F:small ribosomal subunit rRNA binding"/>
    <property type="evidence" value="ECO:0007669"/>
    <property type="project" value="UniProtKB-UniRule"/>
</dbReference>
<dbReference type="GO" id="GO:0005525">
    <property type="term" value="F:GTP binding"/>
    <property type="evidence" value="ECO:0007669"/>
    <property type="project" value="UniProtKB-UniRule"/>
</dbReference>
<dbReference type="CDD" id="cd22534">
    <property type="entry name" value="KH-II_Era"/>
    <property type="match status" value="1"/>
</dbReference>
<feature type="binding site" evidence="7">
    <location>
        <begin position="118"/>
        <end position="121"/>
    </location>
    <ligand>
        <name>GTP</name>
        <dbReference type="ChEBI" id="CHEBI:37565"/>
    </ligand>
</feature>
<evidence type="ECO:0000256" key="2">
    <source>
        <dbReference type="ARBA" id="ARBA00020484"/>
    </source>
</evidence>
<dbReference type="AlphaFoldDB" id="A0A455TA48"/>
<dbReference type="RefSeq" id="WP_162500959.1">
    <property type="nucleotide sequence ID" value="NZ_AP019379.1"/>
</dbReference>
<dbReference type="Gene3D" id="3.40.50.300">
    <property type="entry name" value="P-loop containing nucleotide triphosphate hydrolases"/>
    <property type="match status" value="1"/>
</dbReference>
<dbReference type="PANTHER" id="PTHR42698:SF1">
    <property type="entry name" value="GTPASE ERA, MITOCHONDRIAL"/>
    <property type="match status" value="1"/>
</dbReference>
<gene>
    <name evidence="7 10" type="primary">era</name>
    <name evidence="10" type="ORF">BUCNMO_199</name>
</gene>
<feature type="domain" description="KH type-2" evidence="9">
    <location>
        <begin position="203"/>
        <end position="274"/>
    </location>
</feature>
<comment type="function">
    <text evidence="7">An essential GTPase that binds both GDP and GTP, with rapid nucleotide exchange. Plays a role in 16S rRNA processing and 30S ribosomal subunit biogenesis and possibly also in cell cycle regulation and energy metabolism.</text>
</comment>
<dbReference type="InterPro" id="IPR004044">
    <property type="entry name" value="KH_dom_type_2"/>
</dbReference>
<dbReference type="InterPro" id="IPR030388">
    <property type="entry name" value="G_ERA_dom"/>
</dbReference>
<dbReference type="InterPro" id="IPR005662">
    <property type="entry name" value="GTPase_Era-like"/>
</dbReference>
<keyword evidence="7" id="KW-1003">Cell membrane</keyword>
<dbReference type="Proteomes" id="UP000317544">
    <property type="component" value="Chromosome"/>
</dbReference>
<comment type="similarity">
    <text evidence="1 7">Belongs to the TRAFAC class TrmE-Era-EngA-EngB-Septin-like GTPase superfamily. Era GTPase family.</text>
</comment>
<dbReference type="SUPFAM" id="SSF52540">
    <property type="entry name" value="P-loop containing nucleoside triphosphate hydrolases"/>
    <property type="match status" value="1"/>
</dbReference>
<dbReference type="NCBIfam" id="TIGR00231">
    <property type="entry name" value="small_GTP"/>
    <property type="match status" value="1"/>
</dbReference>
<proteinExistence type="inferred from homology"/>
<evidence type="ECO:0000256" key="7">
    <source>
        <dbReference type="HAMAP-Rule" id="MF_00367"/>
    </source>
</evidence>
<keyword evidence="7" id="KW-0472">Membrane</keyword>
<dbReference type="NCBIfam" id="NF000908">
    <property type="entry name" value="PRK00089.1"/>
    <property type="match status" value="1"/>
</dbReference>
<dbReference type="GO" id="GO:0003924">
    <property type="term" value="F:GTPase activity"/>
    <property type="evidence" value="ECO:0007669"/>
    <property type="project" value="UniProtKB-UniRule"/>
</dbReference>
<dbReference type="SUPFAM" id="SSF54814">
    <property type="entry name" value="Prokaryotic type KH domain (KH-domain type II)"/>
    <property type="match status" value="1"/>
</dbReference>